<evidence type="ECO:0000256" key="3">
    <source>
        <dbReference type="ARBA" id="ARBA00023125"/>
    </source>
</evidence>
<keyword evidence="4" id="KW-0804">Transcription</keyword>
<feature type="domain" description="Xylanolytic transcriptional activator regulatory" evidence="7">
    <location>
        <begin position="205"/>
        <end position="279"/>
    </location>
</feature>
<dbReference type="RefSeq" id="XP_007758751.1">
    <property type="nucleotide sequence ID" value="XM_007760561.1"/>
</dbReference>
<dbReference type="GO" id="GO:0005634">
    <property type="term" value="C:nucleus"/>
    <property type="evidence" value="ECO:0007669"/>
    <property type="project" value="UniProtKB-SubCell"/>
</dbReference>
<dbReference type="InterPro" id="IPR007219">
    <property type="entry name" value="XnlR_reg_dom"/>
</dbReference>
<dbReference type="Proteomes" id="UP000019473">
    <property type="component" value="Unassembled WGS sequence"/>
</dbReference>
<evidence type="ECO:0000313" key="8">
    <source>
        <dbReference type="EMBL" id="EXJ59128.1"/>
    </source>
</evidence>
<dbReference type="GO" id="GO:0008270">
    <property type="term" value="F:zinc ion binding"/>
    <property type="evidence" value="ECO:0007669"/>
    <property type="project" value="InterPro"/>
</dbReference>
<evidence type="ECO:0000256" key="5">
    <source>
        <dbReference type="ARBA" id="ARBA00023242"/>
    </source>
</evidence>
<dbReference type="AlphaFoldDB" id="W9VU83"/>
<feature type="region of interest" description="Disordered" evidence="6">
    <location>
        <begin position="511"/>
        <end position="538"/>
    </location>
</feature>
<dbReference type="PANTHER" id="PTHR46910:SF37">
    <property type="entry name" value="ZN(II)2CYS6 TRANSCRIPTION FACTOR (EUROFUNG)"/>
    <property type="match status" value="1"/>
</dbReference>
<dbReference type="OrthoDB" id="39175at2759"/>
<dbReference type="eggNOG" id="ENOG502QZJZ">
    <property type="taxonomic scope" value="Eukaryota"/>
</dbReference>
<evidence type="ECO:0000256" key="1">
    <source>
        <dbReference type="ARBA" id="ARBA00004123"/>
    </source>
</evidence>
<dbReference type="STRING" id="1182544.W9VU83"/>
<dbReference type="GO" id="GO:0006351">
    <property type="term" value="P:DNA-templated transcription"/>
    <property type="evidence" value="ECO:0007669"/>
    <property type="project" value="InterPro"/>
</dbReference>
<evidence type="ECO:0000313" key="9">
    <source>
        <dbReference type="Proteomes" id="UP000019473"/>
    </source>
</evidence>
<comment type="caution">
    <text evidence="8">The sequence shown here is derived from an EMBL/GenBank/DDBJ whole genome shotgun (WGS) entry which is preliminary data.</text>
</comment>
<dbReference type="GeneID" id="19181136"/>
<comment type="subcellular location">
    <subcellularLocation>
        <location evidence="1">Nucleus</location>
    </subcellularLocation>
</comment>
<dbReference type="GO" id="GO:0003700">
    <property type="term" value="F:DNA-binding transcription factor activity"/>
    <property type="evidence" value="ECO:0007669"/>
    <property type="project" value="InterPro"/>
</dbReference>
<organism evidence="8 9">
    <name type="scientific">Cladophialophora yegresii CBS 114405</name>
    <dbReference type="NCBI Taxonomy" id="1182544"/>
    <lineage>
        <taxon>Eukaryota</taxon>
        <taxon>Fungi</taxon>
        <taxon>Dikarya</taxon>
        <taxon>Ascomycota</taxon>
        <taxon>Pezizomycotina</taxon>
        <taxon>Eurotiomycetes</taxon>
        <taxon>Chaetothyriomycetidae</taxon>
        <taxon>Chaetothyriales</taxon>
        <taxon>Herpotrichiellaceae</taxon>
        <taxon>Cladophialophora</taxon>
    </lineage>
</organism>
<name>W9VU83_9EURO</name>
<dbReference type="VEuPathDB" id="FungiDB:A1O7_06559"/>
<reference evidence="8 9" key="1">
    <citation type="submission" date="2013-03" db="EMBL/GenBank/DDBJ databases">
        <title>The Genome Sequence of Cladophialophora yegresii CBS 114405.</title>
        <authorList>
            <consortium name="The Broad Institute Genomics Platform"/>
            <person name="Cuomo C."/>
            <person name="de Hoog S."/>
            <person name="Gorbushina A."/>
            <person name="Walker B."/>
            <person name="Young S.K."/>
            <person name="Zeng Q."/>
            <person name="Gargeya S."/>
            <person name="Fitzgerald M."/>
            <person name="Haas B."/>
            <person name="Abouelleil A."/>
            <person name="Allen A.W."/>
            <person name="Alvarado L."/>
            <person name="Arachchi H.M."/>
            <person name="Berlin A.M."/>
            <person name="Chapman S.B."/>
            <person name="Gainer-Dewar J."/>
            <person name="Goldberg J."/>
            <person name="Griggs A."/>
            <person name="Gujja S."/>
            <person name="Hansen M."/>
            <person name="Howarth C."/>
            <person name="Imamovic A."/>
            <person name="Ireland A."/>
            <person name="Larimer J."/>
            <person name="McCowan C."/>
            <person name="Murphy C."/>
            <person name="Pearson M."/>
            <person name="Poon T.W."/>
            <person name="Priest M."/>
            <person name="Roberts A."/>
            <person name="Saif S."/>
            <person name="Shea T."/>
            <person name="Sisk P."/>
            <person name="Sykes S."/>
            <person name="Wortman J."/>
            <person name="Nusbaum C."/>
            <person name="Birren B."/>
        </authorList>
    </citation>
    <scope>NUCLEOTIDE SEQUENCE [LARGE SCALE GENOMIC DNA]</scope>
    <source>
        <strain evidence="8 9">CBS 114405</strain>
    </source>
</reference>
<keyword evidence="5" id="KW-0539">Nucleus</keyword>
<feature type="compositionally biased region" description="Polar residues" evidence="6">
    <location>
        <begin position="517"/>
        <end position="530"/>
    </location>
</feature>
<evidence type="ECO:0000256" key="6">
    <source>
        <dbReference type="SAM" id="MobiDB-lite"/>
    </source>
</evidence>
<dbReference type="GO" id="GO:0003677">
    <property type="term" value="F:DNA binding"/>
    <property type="evidence" value="ECO:0007669"/>
    <property type="project" value="UniProtKB-KW"/>
</dbReference>
<evidence type="ECO:0000259" key="7">
    <source>
        <dbReference type="SMART" id="SM00906"/>
    </source>
</evidence>
<dbReference type="PANTHER" id="PTHR46910">
    <property type="entry name" value="TRANSCRIPTION FACTOR PDR1"/>
    <property type="match status" value="1"/>
</dbReference>
<keyword evidence="3" id="KW-0238">DNA-binding</keyword>
<keyword evidence="9" id="KW-1185">Reference proteome</keyword>
<dbReference type="InterPro" id="IPR050987">
    <property type="entry name" value="AtrR-like"/>
</dbReference>
<accession>W9VU83</accession>
<dbReference type="Pfam" id="PF04082">
    <property type="entry name" value="Fungal_trans"/>
    <property type="match status" value="1"/>
</dbReference>
<evidence type="ECO:0000256" key="4">
    <source>
        <dbReference type="ARBA" id="ARBA00023163"/>
    </source>
</evidence>
<dbReference type="SMART" id="SM00906">
    <property type="entry name" value="Fungal_trans"/>
    <property type="match status" value="1"/>
</dbReference>
<keyword evidence="2" id="KW-0805">Transcription regulation</keyword>
<dbReference type="HOGENOM" id="CLU_016058_0_1_1"/>
<dbReference type="EMBL" id="AMGW01000004">
    <property type="protein sequence ID" value="EXJ59128.1"/>
    <property type="molecule type" value="Genomic_DNA"/>
</dbReference>
<evidence type="ECO:0000256" key="2">
    <source>
        <dbReference type="ARBA" id="ARBA00023015"/>
    </source>
</evidence>
<protein>
    <recommendedName>
        <fullName evidence="7">Xylanolytic transcriptional activator regulatory domain-containing protein</fullName>
    </recommendedName>
</protein>
<sequence>MSNFHDESSGLMIGEHGQEYAGSSCGMSLATQSGLQWISQKAGNSNNGNSISLDEQREMVNEILSQLKLPTRGENGSRNRPQSNLPPIEVAKRYIDVYFAKQWLWPIIRESGFREHCERYWNDPASCDKTWYALYNVVLALGCRACLSSGTLKSFRDSENEAWAYFDNTVSVQSNLMYQKTSLQAVQTFALMTVFAQGVGGPQPEYIYCAIAVRFATGLGLHKSSPKAWHMSDLEIEDRNRLFWSLYCLDKTIAFRTGRPSLLDDSDIACPFPRDLFPDHHGEDGSHESRDFFLNVTRYSRICSRIIKNLYSTTSLMQTAEARGATVVELYEELKQWRRVATTDAGQDALQGWASLRETKMTSMALFHQRLVLEYFYHDCVASLDKARRLKDIAEARAGNTSLQRFALDQLAADSLESARSMCLLTQYIDIESYAPNWLVIYYPLTAIITIFTFLASNPRSSSATADIALMQCVLGLFGRIEYISSGNILLTKSGEFIKIVSSLVEKAKNDEENEDSSLSRQPQSLQEQQPRCHERQDDVADLHAPDRLKSSRVDSPFLQTQTGENNLPDDDFSMPYMADQFQSLNWLNWNFLQEDIMITR</sequence>
<gene>
    <name evidence="8" type="ORF">A1O7_06559</name>
</gene>
<dbReference type="CDD" id="cd12148">
    <property type="entry name" value="fungal_TF_MHR"/>
    <property type="match status" value="1"/>
</dbReference>
<proteinExistence type="predicted"/>